<dbReference type="InterPro" id="IPR027921">
    <property type="entry name" value="NOPCHAP1"/>
</dbReference>
<organism evidence="2 3">
    <name type="scientific">Phycomyces blakesleeanus</name>
    <dbReference type="NCBI Taxonomy" id="4837"/>
    <lineage>
        <taxon>Eukaryota</taxon>
        <taxon>Fungi</taxon>
        <taxon>Fungi incertae sedis</taxon>
        <taxon>Mucoromycota</taxon>
        <taxon>Mucoromycotina</taxon>
        <taxon>Mucoromycetes</taxon>
        <taxon>Mucorales</taxon>
        <taxon>Phycomycetaceae</taxon>
        <taxon>Phycomyces</taxon>
    </lineage>
</organism>
<reference evidence="2 3" key="1">
    <citation type="submission" date="2024-04" db="EMBL/GenBank/DDBJ databases">
        <title>Symmetric and asymmetric DNA N6-adenine methylation regulates different biological responses in Mucorales.</title>
        <authorList>
            <consortium name="Lawrence Berkeley National Laboratory"/>
            <person name="Lax C."/>
            <person name="Mondo S.J."/>
            <person name="Osorio-Concepcion M."/>
            <person name="Muszewska A."/>
            <person name="Corrochano-Luque M."/>
            <person name="Gutierrez G."/>
            <person name="Riley R."/>
            <person name="Lipzen A."/>
            <person name="Guo J."/>
            <person name="Hundley H."/>
            <person name="Amirebrahimi M."/>
            <person name="Ng V."/>
            <person name="Lorenzo-Gutierrez D."/>
            <person name="Binder U."/>
            <person name="Yang J."/>
            <person name="Song Y."/>
            <person name="Canovas D."/>
            <person name="Navarro E."/>
            <person name="Freitag M."/>
            <person name="Gabaldon T."/>
            <person name="Grigoriev I.V."/>
            <person name="Corrochano L.M."/>
            <person name="Nicolas F.E."/>
            <person name="Garre V."/>
        </authorList>
    </citation>
    <scope>NUCLEOTIDE SEQUENCE [LARGE SCALE GENOMIC DNA]</scope>
    <source>
        <strain evidence="2 3">L51</strain>
    </source>
</reference>
<feature type="compositionally biased region" description="Acidic residues" evidence="1">
    <location>
        <begin position="120"/>
        <end position="131"/>
    </location>
</feature>
<dbReference type="EMBL" id="JBCLYO010000018">
    <property type="protein sequence ID" value="KAL0081197.1"/>
    <property type="molecule type" value="Genomic_DNA"/>
</dbReference>
<accession>A0ABR3ATU4</accession>
<keyword evidence="3" id="KW-1185">Reference proteome</keyword>
<dbReference type="PANTHER" id="PTHR38489:SF1">
    <property type="entry name" value="HISTONE CHAPERONE DOMAIN-CONTAINING PROTEIN"/>
    <property type="match status" value="1"/>
</dbReference>
<evidence type="ECO:0000313" key="2">
    <source>
        <dbReference type="EMBL" id="KAL0081197.1"/>
    </source>
</evidence>
<evidence type="ECO:0000256" key="1">
    <source>
        <dbReference type="SAM" id="MobiDB-lite"/>
    </source>
</evidence>
<protein>
    <submittedName>
        <fullName evidence="2">Uncharacterized protein</fullName>
    </submittedName>
</protein>
<dbReference type="PANTHER" id="PTHR38489">
    <property type="entry name" value="HISTONE CHAPERONE DOMAIN-CONTAINING PROTEIN"/>
    <property type="match status" value="1"/>
</dbReference>
<name>A0ABR3ATU4_PHYBL</name>
<evidence type="ECO:0000313" key="3">
    <source>
        <dbReference type="Proteomes" id="UP001448207"/>
    </source>
</evidence>
<feature type="region of interest" description="Disordered" evidence="1">
    <location>
        <begin position="114"/>
        <end position="157"/>
    </location>
</feature>
<dbReference type="Pfam" id="PF15370">
    <property type="entry name" value="NOPCHAP1"/>
    <property type="match status" value="1"/>
</dbReference>
<dbReference type="Proteomes" id="UP001448207">
    <property type="component" value="Unassembled WGS sequence"/>
</dbReference>
<comment type="caution">
    <text evidence="2">The sequence shown here is derived from an EMBL/GenBank/DDBJ whole genome shotgun (WGS) entry which is preliminary data.</text>
</comment>
<sequence>MSSQQNHSSDLLNIPGREKTLAKLLADTNLLGNTKEELKKNGPQIPFIPPPEERKTFKIAPPTDIMSRLQAFLPQIQAANASLQNMKPEDLDIEQVEEDEQYIEMNLGLGVYEHKREVSDSEDDEDDDDDIVMPNAVNNDKKVKPNIEFMSEDSDSD</sequence>
<gene>
    <name evidence="2" type="ORF">J3Q64DRAFT_1757101</name>
</gene>
<proteinExistence type="predicted"/>